<dbReference type="PROSITE" id="PS51375">
    <property type="entry name" value="PPR"/>
    <property type="match status" value="1"/>
</dbReference>
<evidence type="ECO:0000256" key="6">
    <source>
        <dbReference type="ARBA" id="ARBA00022737"/>
    </source>
</evidence>
<evidence type="ECO:0000313" key="11">
    <source>
        <dbReference type="EMBL" id="KAF9600717.1"/>
    </source>
</evidence>
<protein>
    <submittedName>
        <fullName evidence="11">Uncharacterized protein</fullName>
    </submittedName>
</protein>
<dbReference type="GO" id="GO:0005789">
    <property type="term" value="C:endoplasmic reticulum membrane"/>
    <property type="evidence" value="ECO:0007669"/>
    <property type="project" value="TreeGrafter"/>
</dbReference>
<evidence type="ECO:0000256" key="8">
    <source>
        <dbReference type="ARBA" id="ARBA00023136"/>
    </source>
</evidence>
<dbReference type="Pfam" id="PF08449">
    <property type="entry name" value="UAA"/>
    <property type="match status" value="1"/>
</dbReference>
<dbReference type="InterPro" id="IPR002885">
    <property type="entry name" value="PPR_rpt"/>
</dbReference>
<evidence type="ECO:0000256" key="2">
    <source>
        <dbReference type="ARBA" id="ARBA00008349"/>
    </source>
</evidence>
<evidence type="ECO:0000256" key="1">
    <source>
        <dbReference type="ARBA" id="ARBA00004141"/>
    </source>
</evidence>
<keyword evidence="4" id="KW-0050">Antiport</keyword>
<dbReference type="EMBL" id="JADFTS010000006">
    <property type="protein sequence ID" value="KAF9600717.1"/>
    <property type="molecule type" value="Genomic_DNA"/>
</dbReference>
<evidence type="ECO:0000256" key="10">
    <source>
        <dbReference type="SAM" id="Phobius"/>
    </source>
</evidence>
<gene>
    <name evidence="11" type="ORF">IFM89_011404</name>
</gene>
<evidence type="ECO:0000256" key="3">
    <source>
        <dbReference type="ARBA" id="ARBA00022448"/>
    </source>
</evidence>
<keyword evidence="3" id="KW-0813">Transport</keyword>
<dbReference type="GO" id="GO:0000139">
    <property type="term" value="C:Golgi membrane"/>
    <property type="evidence" value="ECO:0007669"/>
    <property type="project" value="TreeGrafter"/>
</dbReference>
<proteinExistence type="inferred from homology"/>
<keyword evidence="7 10" id="KW-1133">Transmembrane helix</keyword>
<evidence type="ECO:0000313" key="12">
    <source>
        <dbReference type="Proteomes" id="UP000631114"/>
    </source>
</evidence>
<feature type="transmembrane region" description="Helical" evidence="10">
    <location>
        <begin position="88"/>
        <end position="109"/>
    </location>
</feature>
<dbReference type="PANTHER" id="PTHR10778:SF8">
    <property type="entry name" value="ADENOSINE 3'-PHOSPHO 5'-PHOSPHOSULFATE TRANSPORTER 2"/>
    <property type="match status" value="1"/>
</dbReference>
<evidence type="ECO:0000256" key="9">
    <source>
        <dbReference type="PROSITE-ProRule" id="PRU00708"/>
    </source>
</evidence>
<evidence type="ECO:0000256" key="5">
    <source>
        <dbReference type="ARBA" id="ARBA00022692"/>
    </source>
</evidence>
<dbReference type="Gene3D" id="1.25.40.10">
    <property type="entry name" value="Tetratricopeptide repeat domain"/>
    <property type="match status" value="1"/>
</dbReference>
<comment type="similarity">
    <text evidence="2">Belongs to the nucleotide-sugar transporter family. UDP-galactose:UMP antiporter (TC 2.A.7.11) subfamily.</text>
</comment>
<feature type="repeat" description="PPR" evidence="9">
    <location>
        <begin position="250"/>
        <end position="284"/>
    </location>
</feature>
<dbReference type="GO" id="GO:0015297">
    <property type="term" value="F:antiporter activity"/>
    <property type="evidence" value="ECO:0007669"/>
    <property type="project" value="UniProtKB-KW"/>
</dbReference>
<keyword evidence="12" id="KW-1185">Reference proteome</keyword>
<feature type="transmembrane region" description="Helical" evidence="10">
    <location>
        <begin position="31"/>
        <end position="52"/>
    </location>
</feature>
<feature type="transmembrane region" description="Helical" evidence="10">
    <location>
        <begin position="64"/>
        <end position="82"/>
    </location>
</feature>
<organism evidence="11 12">
    <name type="scientific">Coptis chinensis</name>
    <dbReference type="NCBI Taxonomy" id="261450"/>
    <lineage>
        <taxon>Eukaryota</taxon>
        <taxon>Viridiplantae</taxon>
        <taxon>Streptophyta</taxon>
        <taxon>Embryophyta</taxon>
        <taxon>Tracheophyta</taxon>
        <taxon>Spermatophyta</taxon>
        <taxon>Magnoliopsida</taxon>
        <taxon>Ranunculales</taxon>
        <taxon>Ranunculaceae</taxon>
        <taxon>Coptidoideae</taxon>
        <taxon>Coptis</taxon>
    </lineage>
</organism>
<dbReference type="Proteomes" id="UP000631114">
    <property type="component" value="Unassembled WGS sequence"/>
</dbReference>
<keyword evidence="8 10" id="KW-0472">Membrane</keyword>
<comment type="subcellular location">
    <subcellularLocation>
        <location evidence="1">Membrane</location>
        <topology evidence="1">Multi-pass membrane protein</topology>
    </subcellularLocation>
</comment>
<sequence length="300" mass="33057">MVNPWKTYLKLSVVRMGSHGLTKGSLAFLNYLAQLMFKSTKVLPIMVMGAFIPGLRQKYQPHEYVAAMLLVLGLVLFTLADAQTSPNFSVLGVIIVLGALIADSFLGNLQEAIFMVNPETTQMLFCSTVVGLSFLIPPMLATKEFFIAWNSCYQHDKWNTTGGRNTQAWTMFCDVKKEDVQLNAFTVSSVLKACRGMGVVLCGSMVHGLAVKNGVDGNMYVQNALMDMYATCSAAMSEACTVFEMIRVKNDMSWTTMIASYTHKGDGYAALKVFKRMVQVNWVVKLDLASLVSVSLSLLD</sequence>
<dbReference type="InterPro" id="IPR013657">
    <property type="entry name" value="SCL35B1-4/HUT1"/>
</dbReference>
<dbReference type="NCBIfam" id="TIGR00756">
    <property type="entry name" value="PPR"/>
    <property type="match status" value="1"/>
</dbReference>
<dbReference type="InterPro" id="IPR011990">
    <property type="entry name" value="TPR-like_helical_dom_sf"/>
</dbReference>
<reference evidence="11 12" key="1">
    <citation type="submission" date="2020-10" db="EMBL/GenBank/DDBJ databases">
        <title>The Coptis chinensis genome and diversification of protoberbering-type alkaloids.</title>
        <authorList>
            <person name="Wang B."/>
            <person name="Shu S."/>
            <person name="Song C."/>
            <person name="Liu Y."/>
        </authorList>
    </citation>
    <scope>NUCLEOTIDE SEQUENCE [LARGE SCALE GENOMIC DNA]</scope>
    <source>
        <strain evidence="11">HL-2020</strain>
        <tissue evidence="11">Leaf</tissue>
    </source>
</reference>
<dbReference type="OrthoDB" id="1601at2759"/>
<dbReference type="AlphaFoldDB" id="A0A835HLY3"/>
<name>A0A835HLY3_9MAGN</name>
<accession>A0A835HLY3</accession>
<comment type="caution">
    <text evidence="11">The sequence shown here is derived from an EMBL/GenBank/DDBJ whole genome shotgun (WGS) entry which is preliminary data.</text>
</comment>
<evidence type="ECO:0000256" key="7">
    <source>
        <dbReference type="ARBA" id="ARBA00022989"/>
    </source>
</evidence>
<dbReference type="PANTHER" id="PTHR10778">
    <property type="entry name" value="SOLUTE CARRIER FAMILY 35 MEMBER B"/>
    <property type="match status" value="1"/>
</dbReference>
<keyword evidence="5 10" id="KW-0812">Transmembrane</keyword>
<keyword evidence="6" id="KW-0677">Repeat</keyword>
<evidence type="ECO:0000256" key="4">
    <source>
        <dbReference type="ARBA" id="ARBA00022449"/>
    </source>
</evidence>
<dbReference type="GO" id="GO:0046964">
    <property type="term" value="F:3'-phosphoadenosine 5'-phosphosulfate transmembrane transporter activity"/>
    <property type="evidence" value="ECO:0007669"/>
    <property type="project" value="TreeGrafter"/>
</dbReference>